<evidence type="ECO:0000256" key="3">
    <source>
        <dbReference type="ARBA" id="ARBA00023277"/>
    </source>
</evidence>
<evidence type="ECO:0000313" key="7">
    <source>
        <dbReference type="Proteomes" id="UP000030401"/>
    </source>
</evidence>
<organism evidence="6 7">
    <name type="scientific">Pontibacillus litoralis JSM 072002</name>
    <dbReference type="NCBI Taxonomy" id="1385512"/>
    <lineage>
        <taxon>Bacteria</taxon>
        <taxon>Bacillati</taxon>
        <taxon>Bacillota</taxon>
        <taxon>Bacilli</taxon>
        <taxon>Bacillales</taxon>
        <taxon>Bacillaceae</taxon>
        <taxon>Pontibacillus</taxon>
    </lineage>
</organism>
<feature type="domain" description="Glucosamine/galactosamine-6-phosphate isomerase" evidence="5">
    <location>
        <begin position="9"/>
        <end position="229"/>
    </location>
</feature>
<evidence type="ECO:0000256" key="1">
    <source>
        <dbReference type="ARBA" id="ARBA00000644"/>
    </source>
</evidence>
<dbReference type="GO" id="GO:0004342">
    <property type="term" value="F:glucosamine-6-phosphate deaminase activity"/>
    <property type="evidence" value="ECO:0007669"/>
    <property type="project" value="UniProtKB-UniRule"/>
</dbReference>
<gene>
    <name evidence="4" type="primary">nagB</name>
    <name evidence="6" type="ORF">N784_10625</name>
</gene>
<protein>
    <recommendedName>
        <fullName evidence="4">Glucosamine-6-phosphate deaminase</fullName>
        <ecNumber evidence="4">3.5.99.6</ecNumber>
    </recommendedName>
    <alternativeName>
        <fullName evidence="4">GlcN6P deaminase</fullName>
        <shortName evidence="4">GNPDA</shortName>
    </alternativeName>
    <alternativeName>
        <fullName evidence="4">Glucosamine-6-phosphate isomerase</fullName>
    </alternativeName>
</protein>
<accession>A0A0A5G4Y4</accession>
<dbReference type="PROSITE" id="PS01161">
    <property type="entry name" value="GLC_GALNAC_ISOMERASE"/>
    <property type="match status" value="1"/>
</dbReference>
<keyword evidence="3 4" id="KW-0119">Carbohydrate metabolism</keyword>
<dbReference type="SUPFAM" id="SSF100950">
    <property type="entry name" value="NagB/RpiA/CoA transferase-like"/>
    <property type="match status" value="1"/>
</dbReference>
<dbReference type="FunFam" id="3.40.50.1360:FF:000003">
    <property type="entry name" value="Glucosamine-6-phosphate deaminase"/>
    <property type="match status" value="1"/>
</dbReference>
<dbReference type="GO" id="GO:0006046">
    <property type="term" value="P:N-acetylglucosamine catabolic process"/>
    <property type="evidence" value="ECO:0007669"/>
    <property type="project" value="UniProtKB-UniRule"/>
</dbReference>
<dbReference type="InterPro" id="IPR037171">
    <property type="entry name" value="NagB/RpiA_transferase-like"/>
</dbReference>
<name>A0A0A5G4Y4_9BACI</name>
<comment type="catalytic activity">
    <reaction evidence="1 4">
        <text>alpha-D-glucosamine 6-phosphate + H2O = beta-D-fructose 6-phosphate + NH4(+)</text>
        <dbReference type="Rhea" id="RHEA:12172"/>
        <dbReference type="ChEBI" id="CHEBI:15377"/>
        <dbReference type="ChEBI" id="CHEBI:28938"/>
        <dbReference type="ChEBI" id="CHEBI:57634"/>
        <dbReference type="ChEBI" id="CHEBI:75989"/>
        <dbReference type="EC" id="3.5.99.6"/>
    </reaction>
</comment>
<comment type="caution">
    <text evidence="6">The sequence shown here is derived from an EMBL/GenBank/DDBJ whole genome shotgun (WGS) entry which is preliminary data.</text>
</comment>
<dbReference type="GO" id="GO:0006043">
    <property type="term" value="P:glucosamine catabolic process"/>
    <property type="evidence" value="ECO:0007669"/>
    <property type="project" value="TreeGrafter"/>
</dbReference>
<dbReference type="UniPathway" id="UPA00629">
    <property type="reaction ID" value="UER00684"/>
</dbReference>
<keyword evidence="7" id="KW-1185">Reference proteome</keyword>
<dbReference type="HAMAP" id="MF_01241">
    <property type="entry name" value="GlcN6P_deamin"/>
    <property type="match status" value="1"/>
</dbReference>
<dbReference type="RefSeq" id="WP_036832527.1">
    <property type="nucleotide sequence ID" value="NZ_AVPG01000003.1"/>
</dbReference>
<feature type="active site" description="For ring-opening step" evidence="4">
    <location>
        <position position="136"/>
    </location>
</feature>
<evidence type="ECO:0000256" key="4">
    <source>
        <dbReference type="HAMAP-Rule" id="MF_01241"/>
    </source>
</evidence>
<comment type="similarity">
    <text evidence="4">Belongs to the glucosamine/galactosamine-6-phosphate isomerase family. NagB subfamily.</text>
</comment>
<sequence length="243" mass="26857">MEIVVKENYEALSNYVAQCIQEQIKDKPSSVIGLATGSTPVGTYKELVEAYKRKEVDFSKISTINLDEYIGLSNDHPQSYHVFMQEQLFNHVNIEEQNTHIPNGVATNLEEECQRYEQVIDTIGPVDLQILGIGVNGHIGFNEPGSSFTGKTSIVPLTESTIEANARFFDTMEEVPREAVTMGIQSILKSKKIILLASGESKAPVIEQLLSGEVTEALPASVLHQHEDVTIVVDPLAYQLVNK</sequence>
<dbReference type="Proteomes" id="UP000030401">
    <property type="component" value="Unassembled WGS sequence"/>
</dbReference>
<dbReference type="NCBIfam" id="TIGR00502">
    <property type="entry name" value="nagB"/>
    <property type="match status" value="1"/>
</dbReference>
<dbReference type="Gene3D" id="3.40.50.1360">
    <property type="match status" value="1"/>
</dbReference>
<dbReference type="PANTHER" id="PTHR11280:SF5">
    <property type="entry name" value="GLUCOSAMINE-6-PHOSPHATE ISOMERASE"/>
    <property type="match status" value="1"/>
</dbReference>
<dbReference type="PANTHER" id="PTHR11280">
    <property type="entry name" value="GLUCOSAMINE-6-PHOSPHATE ISOMERASE"/>
    <property type="match status" value="1"/>
</dbReference>
<proteinExistence type="inferred from homology"/>
<evidence type="ECO:0000313" key="6">
    <source>
        <dbReference type="EMBL" id="KGX88181.1"/>
    </source>
</evidence>
<dbReference type="Pfam" id="PF01182">
    <property type="entry name" value="Glucosamine_iso"/>
    <property type="match status" value="1"/>
</dbReference>
<dbReference type="eggNOG" id="COG0363">
    <property type="taxonomic scope" value="Bacteria"/>
</dbReference>
<dbReference type="EC" id="3.5.99.6" evidence="4"/>
<keyword evidence="2 4" id="KW-0378">Hydrolase</keyword>
<dbReference type="OrthoDB" id="9791139at2"/>
<dbReference type="GO" id="GO:0019262">
    <property type="term" value="P:N-acetylneuraminate catabolic process"/>
    <property type="evidence" value="ECO:0007669"/>
    <property type="project" value="UniProtKB-UniRule"/>
</dbReference>
<dbReference type="InterPro" id="IPR006148">
    <property type="entry name" value="Glc/Gal-6P_isomerase"/>
</dbReference>
<evidence type="ECO:0000259" key="5">
    <source>
        <dbReference type="Pfam" id="PF01182"/>
    </source>
</evidence>
<feature type="active site" description="Proton acceptor; for ring-opening step" evidence="4">
    <location>
        <position position="138"/>
    </location>
</feature>
<dbReference type="STRING" id="1385512.N784_10625"/>
<dbReference type="GO" id="GO:0005737">
    <property type="term" value="C:cytoplasm"/>
    <property type="evidence" value="ECO:0007669"/>
    <property type="project" value="TreeGrafter"/>
</dbReference>
<feature type="active site" description="Proton acceptor; for enolization step" evidence="4">
    <location>
        <position position="67"/>
    </location>
</feature>
<evidence type="ECO:0000256" key="2">
    <source>
        <dbReference type="ARBA" id="ARBA00022801"/>
    </source>
</evidence>
<dbReference type="GO" id="GO:0042802">
    <property type="term" value="F:identical protein binding"/>
    <property type="evidence" value="ECO:0007669"/>
    <property type="project" value="TreeGrafter"/>
</dbReference>
<dbReference type="GO" id="GO:0005975">
    <property type="term" value="P:carbohydrate metabolic process"/>
    <property type="evidence" value="ECO:0007669"/>
    <property type="project" value="InterPro"/>
</dbReference>
<dbReference type="CDD" id="cd01399">
    <property type="entry name" value="GlcN6P_deaminase"/>
    <property type="match status" value="1"/>
</dbReference>
<comment type="function">
    <text evidence="4">Catalyzes the reversible isomerization-deamination of glucosamine 6-phosphate (GlcN6P) to form fructose 6-phosphate (Fru6P) and ammonium ion.</text>
</comment>
<reference evidence="6 7" key="1">
    <citation type="submission" date="2013-08" db="EMBL/GenBank/DDBJ databases">
        <authorList>
            <person name="Huang J."/>
            <person name="Wang G."/>
        </authorList>
    </citation>
    <scope>NUCLEOTIDE SEQUENCE [LARGE SCALE GENOMIC DNA]</scope>
    <source>
        <strain evidence="6 7">JSM 072002</strain>
    </source>
</reference>
<feature type="active site" description="For ring-opening step" evidence="4">
    <location>
        <position position="143"/>
    </location>
</feature>
<dbReference type="InterPro" id="IPR004547">
    <property type="entry name" value="Glucosamine6P_isomerase"/>
</dbReference>
<comment type="pathway">
    <text evidence="4">Amino-sugar metabolism; N-acetylneuraminate degradation; D-fructose 6-phosphate from N-acetylneuraminate: step 5/5.</text>
</comment>
<dbReference type="InterPro" id="IPR018321">
    <property type="entry name" value="Glucosamine6P_isomerase_CS"/>
</dbReference>
<dbReference type="AlphaFoldDB" id="A0A0A5G4Y4"/>
<dbReference type="EMBL" id="AVPG01000003">
    <property type="protein sequence ID" value="KGX88181.1"/>
    <property type="molecule type" value="Genomic_DNA"/>
</dbReference>
<comment type="caution">
    <text evidence="4">Lacks conserved residue(s) required for the propagation of feature annotation.</text>
</comment>